<organism evidence="1 2">
    <name type="scientific">Quercus lobata</name>
    <name type="common">Valley oak</name>
    <dbReference type="NCBI Taxonomy" id="97700"/>
    <lineage>
        <taxon>Eukaryota</taxon>
        <taxon>Viridiplantae</taxon>
        <taxon>Streptophyta</taxon>
        <taxon>Embryophyta</taxon>
        <taxon>Tracheophyta</taxon>
        <taxon>Spermatophyta</taxon>
        <taxon>Magnoliopsida</taxon>
        <taxon>eudicotyledons</taxon>
        <taxon>Gunneridae</taxon>
        <taxon>Pentapetalae</taxon>
        <taxon>rosids</taxon>
        <taxon>fabids</taxon>
        <taxon>Fagales</taxon>
        <taxon>Fagaceae</taxon>
        <taxon>Quercus</taxon>
    </lineage>
</organism>
<proteinExistence type="predicted"/>
<dbReference type="EMBL" id="LRBV02000006">
    <property type="status" value="NOT_ANNOTATED_CDS"/>
    <property type="molecule type" value="Genomic_DNA"/>
</dbReference>
<dbReference type="Gramene" id="QL06p038479:mrna">
    <property type="protein sequence ID" value="QL06p038479:mrna"/>
    <property type="gene ID" value="QL06p038479"/>
</dbReference>
<reference evidence="1" key="2">
    <citation type="submission" date="2021-01" db="UniProtKB">
        <authorList>
            <consortium name="EnsemblPlants"/>
        </authorList>
    </citation>
    <scope>IDENTIFICATION</scope>
</reference>
<dbReference type="AlphaFoldDB" id="A0A7N2LY15"/>
<protein>
    <submittedName>
        <fullName evidence="1">Uncharacterized protein</fullName>
    </submittedName>
</protein>
<evidence type="ECO:0000313" key="2">
    <source>
        <dbReference type="Proteomes" id="UP000594261"/>
    </source>
</evidence>
<dbReference type="PANTHER" id="PTHR32387:SF11">
    <property type="entry name" value="PROTEIN NO VEIN C-TERMINAL DOMAIN-CONTAINING PROTEIN"/>
    <property type="match status" value="1"/>
</dbReference>
<dbReference type="InParanoid" id="A0A7N2LY15"/>
<sequence length="988" mass="111986">MAKAYGTLATGFIQRVFLVSASPYIFSNGYQIRFRDIPHPDCAIGYIVPEWVSTKPSYSDIRAIYGSGKALPNTVIILPIKPEKVEAVKKQLSEIHPEVLLFLNKIKRLSIRERSSETCIANSISAVSVSTETNLVSLKTHGADCRVVYLSADFVLSSSRETILLDNKWNSGILDHVPHSFSSAFTTFMKSTLTEKYFSAAQVLNFLPCLECHYKELNTVRQFIMTLLQEEIIVPYETFVGEVCVAHSVDCREYDDAWDFLRVPPYEKTSDLLEIIPQDMEFEVSQLTCDEALLLLGWIQNLGTRNCELPVRFIESILNGKWIKTYSGFNSPSQCFLCDGTEISTLLEMGKTLKLLSFIKYSNDRNKLDEDLLKTVKVGKWLKTNQGRYYENQLDCYEEIMLLGVLIDPENVYKLLPEHLQFPKDLSTLTKNSVFLLLGCIQHLGLADINGECTMLSFTLKSTLSSSSLTCANVFSLLSCISYMNKTMQSQLLDIISCLSGEKWLKTCHGYKSAPESILFYPKWGTVFKVVDLPFVDEAFYGLRIHSYKCELNMPGVVTSFSEGVHIVARGLKLPKEPASLAPEGALSLLQCATSLRNSCKSFIDEKFYVTISSLEKEDLKAIGVKVDIKEACHLISHALMSHIQTSAVRGIYRFLYKFNWNPQIYDTHYSQLWIPDQQADIWNSWEATCQVTAELSSFLEQISENWENWDSDTRSILKRQFTMLPIANTSGAVQLVMKELFIADDFQLKQAFTEASEKPLFAWFPPMRSSYQAKLLEIYASLGVRKISEAVQFDLHCTMSASKKIEKTDIPIGKALIKLVLAHANMPMKEKHKTAKSLLELSVYGSEEISVQYALQLLLQKRRLEVEIKKMVLWEKNSQRLLVKKSTWNEGKKDVEFIASFAQAISEAVLSNSRDQMDMFCRIIQMGMALGLEEDAVDSLQWTQNLELSFEDKEFLDRSFPSGKSSPIWASASLNLLLPSNSKCFSL</sequence>
<dbReference type="InterPro" id="IPR052957">
    <property type="entry name" value="Auxin_embryo_med"/>
</dbReference>
<name>A0A7N2LY15_QUELO</name>
<keyword evidence="2" id="KW-1185">Reference proteome</keyword>
<reference evidence="1 2" key="1">
    <citation type="journal article" date="2016" name="G3 (Bethesda)">
        <title>First Draft Assembly and Annotation of the Genome of a California Endemic Oak Quercus lobata Nee (Fagaceae).</title>
        <authorList>
            <person name="Sork V.L."/>
            <person name="Fitz-Gibbon S.T."/>
            <person name="Puiu D."/>
            <person name="Crepeau M."/>
            <person name="Gugger P.F."/>
            <person name="Sherman R."/>
            <person name="Stevens K."/>
            <person name="Langley C.H."/>
            <person name="Pellegrini M."/>
            <person name="Salzberg S.L."/>
        </authorList>
    </citation>
    <scope>NUCLEOTIDE SEQUENCE [LARGE SCALE GENOMIC DNA]</scope>
    <source>
        <strain evidence="1 2">cv. SW786</strain>
    </source>
</reference>
<dbReference type="PANTHER" id="PTHR32387">
    <property type="entry name" value="WU:FJ29H11"/>
    <property type="match status" value="1"/>
</dbReference>
<dbReference type="EnsemblPlants" id="QL06p038479:mrna">
    <property type="protein sequence ID" value="QL06p038479:mrna"/>
    <property type="gene ID" value="QL06p038479"/>
</dbReference>
<evidence type="ECO:0000313" key="1">
    <source>
        <dbReference type="EnsemblPlants" id="QL06p038479:mrna"/>
    </source>
</evidence>
<accession>A0A7N2LY15</accession>
<dbReference type="Proteomes" id="UP000594261">
    <property type="component" value="Chromosome 6"/>
</dbReference>